<keyword evidence="2" id="KW-0067">ATP-binding</keyword>
<dbReference type="Pfam" id="PF01656">
    <property type="entry name" value="CbiA"/>
    <property type="match status" value="1"/>
</dbReference>
<dbReference type="SUPFAM" id="SSF52540">
    <property type="entry name" value="P-loop containing nucleoside triphosphate hydrolases"/>
    <property type="match status" value="1"/>
</dbReference>
<dbReference type="GO" id="GO:0005524">
    <property type="term" value="F:ATP binding"/>
    <property type="evidence" value="ECO:0007669"/>
    <property type="project" value="UniProtKB-KW"/>
</dbReference>
<dbReference type="GO" id="GO:0009898">
    <property type="term" value="C:cytoplasmic side of plasma membrane"/>
    <property type="evidence" value="ECO:0007669"/>
    <property type="project" value="TreeGrafter"/>
</dbReference>
<feature type="domain" description="CobQ/CobB/MinD/ParA nucleotide binding" evidence="3">
    <location>
        <begin position="28"/>
        <end position="238"/>
    </location>
</feature>
<dbReference type="GO" id="GO:0005829">
    <property type="term" value="C:cytosol"/>
    <property type="evidence" value="ECO:0007669"/>
    <property type="project" value="TreeGrafter"/>
</dbReference>
<protein>
    <submittedName>
        <fullName evidence="4">Flagellar biosynthesis protein FlhG</fullName>
    </submittedName>
</protein>
<evidence type="ECO:0000259" key="3">
    <source>
        <dbReference type="Pfam" id="PF01656"/>
    </source>
</evidence>
<evidence type="ECO:0000256" key="2">
    <source>
        <dbReference type="ARBA" id="ARBA00022840"/>
    </source>
</evidence>
<keyword evidence="1" id="KW-0547">Nucleotide-binding</keyword>
<dbReference type="InterPro" id="IPR027417">
    <property type="entry name" value="P-loop_NTPase"/>
</dbReference>
<evidence type="ECO:0000256" key="1">
    <source>
        <dbReference type="ARBA" id="ARBA00022741"/>
    </source>
</evidence>
<organism evidence="4 5">
    <name type="scientific">Nitrosomonas halophila</name>
    <dbReference type="NCBI Taxonomy" id="44576"/>
    <lineage>
        <taxon>Bacteria</taxon>
        <taxon>Pseudomonadati</taxon>
        <taxon>Pseudomonadota</taxon>
        <taxon>Betaproteobacteria</taxon>
        <taxon>Nitrosomonadales</taxon>
        <taxon>Nitrosomonadaceae</taxon>
        <taxon>Nitrosomonas</taxon>
    </lineage>
</organism>
<dbReference type="PANTHER" id="PTHR43384:SF4">
    <property type="entry name" value="CELLULOSE BIOSYNTHESIS PROTEIN BCSQ-RELATED"/>
    <property type="match status" value="1"/>
</dbReference>
<dbReference type="GO" id="GO:0051782">
    <property type="term" value="P:negative regulation of cell division"/>
    <property type="evidence" value="ECO:0007669"/>
    <property type="project" value="TreeGrafter"/>
</dbReference>
<dbReference type="PANTHER" id="PTHR43384">
    <property type="entry name" value="SEPTUM SITE-DETERMINING PROTEIN MIND HOMOLOG, CHLOROPLASTIC-RELATED"/>
    <property type="match status" value="1"/>
</dbReference>
<keyword evidence="5" id="KW-1185">Reference proteome</keyword>
<dbReference type="Proteomes" id="UP000198640">
    <property type="component" value="Unassembled WGS sequence"/>
</dbReference>
<reference evidence="4 5" key="1">
    <citation type="submission" date="2016-10" db="EMBL/GenBank/DDBJ databases">
        <authorList>
            <person name="de Groot N.N."/>
        </authorList>
    </citation>
    <scope>NUCLEOTIDE SEQUENCE [LARGE SCALE GENOMIC DNA]</scope>
    <source>
        <strain evidence="4 5">Nm1</strain>
    </source>
</reference>
<keyword evidence="4" id="KW-0969">Cilium</keyword>
<dbReference type="InterPro" id="IPR050625">
    <property type="entry name" value="ParA/MinD_ATPase"/>
</dbReference>
<dbReference type="OrthoDB" id="5296586at2"/>
<evidence type="ECO:0000313" key="4">
    <source>
        <dbReference type="EMBL" id="SDY60173.1"/>
    </source>
</evidence>
<dbReference type="GO" id="GO:0016887">
    <property type="term" value="F:ATP hydrolysis activity"/>
    <property type="evidence" value="ECO:0007669"/>
    <property type="project" value="TreeGrafter"/>
</dbReference>
<keyword evidence="4" id="KW-0966">Cell projection</keyword>
<accession>A0A1H3L6Z4</accession>
<dbReference type="AlphaFoldDB" id="A0A1H3L6Z4"/>
<evidence type="ECO:0000313" key="5">
    <source>
        <dbReference type="Proteomes" id="UP000198640"/>
    </source>
</evidence>
<dbReference type="STRING" id="44576.SAMN05421881_10467"/>
<proteinExistence type="predicted"/>
<dbReference type="Gene3D" id="3.40.50.300">
    <property type="entry name" value="P-loop containing nucleotide triphosphate hydrolases"/>
    <property type="match status" value="1"/>
</dbReference>
<dbReference type="RefSeq" id="WP_090414905.1">
    <property type="nucleotide sequence ID" value="NZ_FNOY01000046.1"/>
</dbReference>
<gene>
    <name evidence="4" type="ORF">SAMN05421881_10467</name>
</gene>
<sequence>MASAMRDQAAGLRALSALDSEQGMRVYTVAGGRTGVGKTSTVINLAMALAQIGRQVLILDENPRHNDVSANLGLEAHFDLLHVINREKSLEEVLTQGPQGMLILKAVRGMDSLAKLAPVDQEWLIKSFGDLSLPVDVVLIDTAIRAASHVVPLSLASQQVLIVLSGTGKSITDAYALIKLISKEYARRDFLVLVNKVESASMGHDIFENIAAVARKHLAVRLEWMGCIPFDDKLYRSTQLCQPVVEAFPAARSAADFRQLAEKMIRCPCPGTDGGGMENFMHRLIRSSHLNNMADFTV</sequence>
<dbReference type="EMBL" id="FNOY01000046">
    <property type="protein sequence ID" value="SDY60173.1"/>
    <property type="molecule type" value="Genomic_DNA"/>
</dbReference>
<dbReference type="InterPro" id="IPR002586">
    <property type="entry name" value="CobQ/CobB/MinD/ParA_Nub-bd_dom"/>
</dbReference>
<name>A0A1H3L6Z4_9PROT</name>
<keyword evidence="4" id="KW-0282">Flagellum</keyword>